<protein>
    <submittedName>
        <fullName evidence="6">Cyclopropane-fatty-acyl-phospholipid synthase</fullName>
    </submittedName>
</protein>
<proteinExistence type="inferred from homology"/>
<reference evidence="6" key="1">
    <citation type="submission" date="2022-12" db="EMBL/GenBank/DDBJ databases">
        <title>Genome sequence of SJ11.</title>
        <authorList>
            <person name="Woo H."/>
        </authorList>
    </citation>
    <scope>NUCLEOTIDE SEQUENCE</scope>
    <source>
        <strain evidence="6">SJ11</strain>
    </source>
</reference>
<dbReference type="InterPro" id="IPR003333">
    <property type="entry name" value="CMAS"/>
</dbReference>
<evidence type="ECO:0000256" key="5">
    <source>
        <dbReference type="ARBA" id="ARBA00023098"/>
    </source>
</evidence>
<keyword evidence="4" id="KW-0949">S-adenosyl-L-methionine</keyword>
<dbReference type="Gene3D" id="3.40.50.150">
    <property type="entry name" value="Vaccinia Virus protein VP39"/>
    <property type="match status" value="1"/>
</dbReference>
<dbReference type="PIRSF" id="PIRSF003085">
    <property type="entry name" value="CMAS"/>
    <property type="match status" value="1"/>
</dbReference>
<keyword evidence="3" id="KW-0808">Transferase</keyword>
<evidence type="ECO:0000313" key="6">
    <source>
        <dbReference type="EMBL" id="MCZ4224903.1"/>
    </source>
</evidence>
<comment type="caution">
    <text evidence="6">The sequence shown here is derived from an EMBL/GenBank/DDBJ whole genome shotgun (WGS) entry which is preliminary data.</text>
</comment>
<evidence type="ECO:0000256" key="4">
    <source>
        <dbReference type="ARBA" id="ARBA00022691"/>
    </source>
</evidence>
<comment type="similarity">
    <text evidence="1">Belongs to the CFA/CMAS family.</text>
</comment>
<keyword evidence="2" id="KW-0489">Methyltransferase</keyword>
<keyword evidence="5" id="KW-0443">Lipid metabolism</keyword>
<dbReference type="EMBL" id="JAPWGL010000004">
    <property type="protein sequence ID" value="MCZ4224903.1"/>
    <property type="molecule type" value="Genomic_DNA"/>
</dbReference>
<dbReference type="PANTHER" id="PTHR43667:SF2">
    <property type="entry name" value="FATTY ACID C-METHYL TRANSFERASE"/>
    <property type="match status" value="1"/>
</dbReference>
<dbReference type="RefSeq" id="WP_269416565.1">
    <property type="nucleotide sequence ID" value="NZ_JAPWGL010000004.1"/>
</dbReference>
<keyword evidence="7" id="KW-1185">Reference proteome</keyword>
<gene>
    <name evidence="6" type="ORF">O0931_16440</name>
</gene>
<accession>A0ABT4L143</accession>
<evidence type="ECO:0000256" key="3">
    <source>
        <dbReference type="ARBA" id="ARBA00022679"/>
    </source>
</evidence>
<name>A0ABT4L143_9SPHI</name>
<dbReference type="SUPFAM" id="SSF53335">
    <property type="entry name" value="S-adenosyl-L-methionine-dependent methyltransferases"/>
    <property type="match status" value="1"/>
</dbReference>
<evidence type="ECO:0000256" key="1">
    <source>
        <dbReference type="ARBA" id="ARBA00010815"/>
    </source>
</evidence>
<evidence type="ECO:0000313" key="7">
    <source>
        <dbReference type="Proteomes" id="UP001144341"/>
    </source>
</evidence>
<dbReference type="Pfam" id="PF02353">
    <property type="entry name" value="CMAS"/>
    <property type="match status" value="1"/>
</dbReference>
<dbReference type="CDD" id="cd02440">
    <property type="entry name" value="AdoMet_MTases"/>
    <property type="match status" value="1"/>
</dbReference>
<dbReference type="InterPro" id="IPR029063">
    <property type="entry name" value="SAM-dependent_MTases_sf"/>
</dbReference>
<organism evidence="6 7">
    <name type="scientific">Pedobacter rhodius</name>
    <dbReference type="NCBI Taxonomy" id="3004098"/>
    <lineage>
        <taxon>Bacteria</taxon>
        <taxon>Pseudomonadati</taxon>
        <taxon>Bacteroidota</taxon>
        <taxon>Sphingobacteriia</taxon>
        <taxon>Sphingobacteriales</taxon>
        <taxon>Sphingobacteriaceae</taxon>
        <taxon>Pedobacter</taxon>
    </lineage>
</organism>
<dbReference type="Proteomes" id="UP001144341">
    <property type="component" value="Unassembled WGS sequence"/>
</dbReference>
<dbReference type="PANTHER" id="PTHR43667">
    <property type="entry name" value="CYCLOPROPANE-FATTY-ACYL-PHOSPHOLIPID SYNTHASE"/>
    <property type="match status" value="1"/>
</dbReference>
<evidence type="ECO:0000256" key="2">
    <source>
        <dbReference type="ARBA" id="ARBA00022603"/>
    </source>
</evidence>
<dbReference type="InterPro" id="IPR050723">
    <property type="entry name" value="CFA/CMAS"/>
</dbReference>
<sequence>MNTLVATKTSAGFFEKIVLKALSKMTLGKLELSLPNGETLTFGNSEDKISANIQVNHPDFFKSLALYGDIGFGEGYTSGLWDTSNITNVIKWVILNIEHAPSVTGSKAKSIALNLFKFVNKLSHVRRANTLAGSQKNIAEHYDLNNDFFATFLDKTMTYSSGYFLNEDVGLEDAQYAKYDRLARQLKIKPTDHVLEIGSGWGGNAIFLAKNYGCRVTSVTISKEQQKLAVERVKEENLEDKVSIIIQDYRNIEGTFDKIVSIEMLEAVGHQFLEIYFEKCQSLLKPDGIFAFQVITSPDSRYDKLRNGVDWIQKHIFPGSLLPSVAAINKAINKTGDLTMVDLKDMGLDYARTLHLWFIEFNKHLDKVSALGFDETFIRKWNYYLNYCEAAFAMRNINVMQLVYTRPNNTNR</sequence>